<evidence type="ECO:0000256" key="2">
    <source>
        <dbReference type="ARBA" id="ARBA00012438"/>
    </source>
</evidence>
<dbReference type="HOGENOM" id="CLU_000445_114_57_5"/>
<evidence type="ECO:0000259" key="8">
    <source>
        <dbReference type="SMART" id="SM00911"/>
    </source>
</evidence>
<dbReference type="Proteomes" id="UP000003947">
    <property type="component" value="Unassembled WGS sequence"/>
</dbReference>
<keyword evidence="10" id="KW-1185">Reference proteome</keyword>
<evidence type="ECO:0000256" key="3">
    <source>
        <dbReference type="ARBA" id="ARBA00022553"/>
    </source>
</evidence>
<dbReference type="GO" id="GO:0004673">
    <property type="term" value="F:protein histidine kinase activity"/>
    <property type="evidence" value="ECO:0007669"/>
    <property type="project" value="UniProtKB-EC"/>
</dbReference>
<protein>
    <recommendedName>
        <fullName evidence="2">histidine kinase</fullName>
        <ecNumber evidence="2">2.7.13.3</ecNumber>
    </recommendedName>
</protein>
<dbReference type="STRING" id="864069.MicloDRAFT_00003170"/>
<keyword evidence="6 9" id="KW-0418">Kinase</keyword>
<keyword evidence="3" id="KW-0597">Phosphoprotein</keyword>
<dbReference type="InterPro" id="IPR011102">
    <property type="entry name" value="Sig_transdc_His_kinase_HWE"/>
</dbReference>
<dbReference type="EC" id="2.7.13.3" evidence="2"/>
<evidence type="ECO:0000256" key="7">
    <source>
        <dbReference type="ARBA" id="ARBA00022840"/>
    </source>
</evidence>
<dbReference type="AlphaFoldDB" id="I4Z3J8"/>
<keyword evidence="5" id="KW-0547">Nucleotide-binding</keyword>
<accession>I4Z3J8</accession>
<dbReference type="InterPro" id="IPR013656">
    <property type="entry name" value="PAS_4"/>
</dbReference>
<dbReference type="PANTHER" id="PTHR41523">
    <property type="entry name" value="TWO-COMPONENT SYSTEM SENSOR PROTEIN"/>
    <property type="match status" value="1"/>
</dbReference>
<dbReference type="PANTHER" id="PTHR41523:SF7">
    <property type="entry name" value="HISTIDINE KINASE"/>
    <property type="match status" value="1"/>
</dbReference>
<dbReference type="InterPro" id="IPR036890">
    <property type="entry name" value="HATPase_C_sf"/>
</dbReference>
<keyword evidence="4" id="KW-0808">Transferase</keyword>
<dbReference type="Gene3D" id="3.30.565.10">
    <property type="entry name" value="Histidine kinase-like ATPase, C-terminal domain"/>
    <property type="match status" value="1"/>
</dbReference>
<dbReference type="Gene3D" id="3.30.450.20">
    <property type="entry name" value="PAS domain"/>
    <property type="match status" value="1"/>
</dbReference>
<proteinExistence type="predicted"/>
<dbReference type="SUPFAM" id="SSF55874">
    <property type="entry name" value="ATPase domain of HSP90 chaperone/DNA topoisomerase II/histidine kinase"/>
    <property type="match status" value="1"/>
</dbReference>
<dbReference type="SUPFAM" id="SSF55785">
    <property type="entry name" value="PYP-like sensor domain (PAS domain)"/>
    <property type="match status" value="1"/>
</dbReference>
<feature type="domain" description="Signal transduction histidine kinase HWE region" evidence="8">
    <location>
        <begin position="154"/>
        <end position="236"/>
    </location>
</feature>
<reference evidence="9 10" key="1">
    <citation type="submission" date="2012-02" db="EMBL/GenBank/DDBJ databases">
        <title>Improved High-Quality Draft sequence of Microvirga sp. WSM3557.</title>
        <authorList>
            <consortium name="US DOE Joint Genome Institute"/>
            <person name="Lucas S."/>
            <person name="Han J."/>
            <person name="Lapidus A."/>
            <person name="Cheng J.-F."/>
            <person name="Goodwin L."/>
            <person name="Pitluck S."/>
            <person name="Peters L."/>
            <person name="Zhang X."/>
            <person name="Detter J.C."/>
            <person name="Han C."/>
            <person name="Tapia R."/>
            <person name="Land M."/>
            <person name="Hauser L."/>
            <person name="Kyrpides N."/>
            <person name="Ivanova N."/>
            <person name="Pagani I."/>
            <person name="Brau L."/>
            <person name="Yates R."/>
            <person name="O'Hara G."/>
            <person name="Rui T."/>
            <person name="Howieson J."/>
            <person name="Reeve W."/>
            <person name="Woyke T."/>
        </authorList>
    </citation>
    <scope>NUCLEOTIDE SEQUENCE [LARGE SCALE GENOMIC DNA]</scope>
    <source>
        <strain evidence="9 10">WSM3557</strain>
    </source>
</reference>
<evidence type="ECO:0000256" key="6">
    <source>
        <dbReference type="ARBA" id="ARBA00022777"/>
    </source>
</evidence>
<gene>
    <name evidence="9" type="ORF">MicloDRAFT_00003170</name>
</gene>
<dbReference type="InterPro" id="IPR035965">
    <property type="entry name" value="PAS-like_dom_sf"/>
</dbReference>
<evidence type="ECO:0000256" key="4">
    <source>
        <dbReference type="ARBA" id="ARBA00022679"/>
    </source>
</evidence>
<comment type="catalytic activity">
    <reaction evidence="1">
        <text>ATP + protein L-histidine = ADP + protein N-phospho-L-histidine.</text>
        <dbReference type="EC" id="2.7.13.3"/>
    </reaction>
</comment>
<dbReference type="EMBL" id="JH660635">
    <property type="protein sequence ID" value="EIM30790.1"/>
    <property type="molecule type" value="Genomic_DNA"/>
</dbReference>
<keyword evidence="7" id="KW-0067">ATP-binding</keyword>
<dbReference type="eggNOG" id="COG3920">
    <property type="taxonomic scope" value="Bacteria"/>
</dbReference>
<evidence type="ECO:0000313" key="9">
    <source>
        <dbReference type="EMBL" id="EIM30790.1"/>
    </source>
</evidence>
<dbReference type="GO" id="GO:0005524">
    <property type="term" value="F:ATP binding"/>
    <property type="evidence" value="ECO:0007669"/>
    <property type="project" value="UniProtKB-KW"/>
</dbReference>
<dbReference type="PATRIC" id="fig|864069.3.peg.337"/>
<evidence type="ECO:0000256" key="1">
    <source>
        <dbReference type="ARBA" id="ARBA00000085"/>
    </source>
</evidence>
<dbReference type="Pfam" id="PF07536">
    <property type="entry name" value="HWE_HK"/>
    <property type="match status" value="1"/>
</dbReference>
<name>I4Z3J8_9HYPH</name>
<dbReference type="Pfam" id="PF08448">
    <property type="entry name" value="PAS_4"/>
    <property type="match status" value="1"/>
</dbReference>
<organism evidence="9 10">
    <name type="scientific">Microvirga lotononidis</name>
    <dbReference type="NCBI Taxonomy" id="864069"/>
    <lineage>
        <taxon>Bacteria</taxon>
        <taxon>Pseudomonadati</taxon>
        <taxon>Pseudomonadota</taxon>
        <taxon>Alphaproteobacteria</taxon>
        <taxon>Hyphomicrobiales</taxon>
        <taxon>Methylobacteriaceae</taxon>
        <taxon>Microvirga</taxon>
    </lineage>
</organism>
<evidence type="ECO:0000313" key="10">
    <source>
        <dbReference type="Proteomes" id="UP000003947"/>
    </source>
</evidence>
<dbReference type="SMART" id="SM00911">
    <property type="entry name" value="HWE_HK"/>
    <property type="match status" value="1"/>
</dbReference>
<evidence type="ECO:0000256" key="5">
    <source>
        <dbReference type="ARBA" id="ARBA00022741"/>
    </source>
</evidence>
<sequence>MSRRTERMDNAGTSNALRAELADLHALFRQAPGYMAVLRGPDHVYALVNDAYRRTVGERDLIGKPVREAMPELAGQGFFELLDEVYATGKPFVGHQMPAKVQRQPDRPVEEIFVDFIYQPIIGVDGQVSGIFVEGSDVTDRVRAAEYQQLLLNELNHRVKNTLATVQSIVSQTLRNAPTPPEARTLIEQRMIALSRAHDVLTREKWEGAELPAIIDQALLPFRDAEHDRFQVSGPELRLSPRVALDLAMALHELGTNAVKYGALSNASGTVSVTWEVDRGGMPPRLRLRWEEHGGPPVAPPGRRGFGTRLIERSLAQDLGGEARIEFARSGIVCTIDTPVA</sequence>